<feature type="compositionally biased region" description="Basic and acidic residues" evidence="11">
    <location>
        <begin position="98"/>
        <end position="107"/>
    </location>
</feature>
<reference evidence="12 13" key="1">
    <citation type="submission" date="2016-07" db="EMBL/GenBank/DDBJ databases">
        <title>Pervasive Adenine N6-methylation of Active Genes in Fungi.</title>
        <authorList>
            <consortium name="DOE Joint Genome Institute"/>
            <person name="Mondo S.J."/>
            <person name="Dannebaum R.O."/>
            <person name="Kuo R.C."/>
            <person name="Labutti K."/>
            <person name="Haridas S."/>
            <person name="Kuo A."/>
            <person name="Salamov A."/>
            <person name="Ahrendt S.R."/>
            <person name="Lipzen A."/>
            <person name="Sullivan W."/>
            <person name="Andreopoulos W.B."/>
            <person name="Clum A."/>
            <person name="Lindquist E."/>
            <person name="Daum C."/>
            <person name="Ramamoorthy G.K."/>
            <person name="Gryganskyi A."/>
            <person name="Culley D."/>
            <person name="Magnuson J.K."/>
            <person name="James T.Y."/>
            <person name="O'Malley M.A."/>
            <person name="Stajich J.E."/>
            <person name="Spatafora J.W."/>
            <person name="Visel A."/>
            <person name="Grigoriev I.V."/>
        </authorList>
    </citation>
    <scope>NUCLEOTIDE SEQUENCE [LARGE SCALE GENOMIC DNA]</scope>
    <source>
        <strain evidence="12 13">NRRL 3301</strain>
    </source>
</reference>
<organism evidence="12 13">
    <name type="scientific">Hesseltinella vesiculosa</name>
    <dbReference type="NCBI Taxonomy" id="101127"/>
    <lineage>
        <taxon>Eukaryota</taxon>
        <taxon>Fungi</taxon>
        <taxon>Fungi incertae sedis</taxon>
        <taxon>Mucoromycota</taxon>
        <taxon>Mucoromycotina</taxon>
        <taxon>Mucoromycetes</taxon>
        <taxon>Mucorales</taxon>
        <taxon>Cunninghamellaceae</taxon>
        <taxon>Hesseltinella</taxon>
    </lineage>
</organism>
<dbReference type="EMBL" id="MCGT01000029">
    <property type="protein sequence ID" value="ORX48599.1"/>
    <property type="molecule type" value="Genomic_DNA"/>
</dbReference>
<dbReference type="GO" id="GO:0061723">
    <property type="term" value="P:glycophagy"/>
    <property type="evidence" value="ECO:0007669"/>
    <property type="project" value="TreeGrafter"/>
</dbReference>
<comment type="similarity">
    <text evidence="2">Belongs to the ATG3 family.</text>
</comment>
<dbReference type="GO" id="GO:0061908">
    <property type="term" value="C:phagophore"/>
    <property type="evidence" value="ECO:0007669"/>
    <property type="project" value="EnsemblFungi"/>
</dbReference>
<keyword evidence="8" id="KW-0072">Autophagy</keyword>
<evidence type="ECO:0000256" key="8">
    <source>
        <dbReference type="ARBA" id="ARBA00023006"/>
    </source>
</evidence>
<dbReference type="GO" id="GO:0034727">
    <property type="term" value="P:piecemeal microautophagy of the nucleus"/>
    <property type="evidence" value="ECO:0007669"/>
    <property type="project" value="EnsemblFungi"/>
</dbReference>
<evidence type="ECO:0000256" key="11">
    <source>
        <dbReference type="SAM" id="MobiDB-lite"/>
    </source>
</evidence>
<feature type="region of interest" description="Disordered" evidence="11">
    <location>
        <begin position="92"/>
        <end position="114"/>
    </location>
</feature>
<dbReference type="FunFam" id="3.30.1460.50:FF:000007">
    <property type="entry name" value="Autophagy-related protein 3"/>
    <property type="match status" value="1"/>
</dbReference>
<keyword evidence="4" id="KW-0813">Transport</keyword>
<dbReference type="STRING" id="101127.A0A1X2G9Q7"/>
<evidence type="ECO:0000256" key="1">
    <source>
        <dbReference type="ARBA" id="ARBA00004496"/>
    </source>
</evidence>
<name>A0A1X2G9Q7_9FUNG</name>
<evidence type="ECO:0000313" key="12">
    <source>
        <dbReference type="EMBL" id="ORX48599.1"/>
    </source>
</evidence>
<dbReference type="Proteomes" id="UP000242146">
    <property type="component" value="Unassembled WGS sequence"/>
</dbReference>
<dbReference type="GO" id="GO:0015031">
    <property type="term" value="P:protein transport"/>
    <property type="evidence" value="ECO:0007669"/>
    <property type="project" value="UniProtKB-KW"/>
</dbReference>
<comment type="subcellular location">
    <subcellularLocation>
        <location evidence="1">Cytoplasm</location>
    </subcellularLocation>
</comment>
<feature type="region of interest" description="Disordered" evidence="11">
    <location>
        <begin position="135"/>
        <end position="161"/>
    </location>
</feature>
<dbReference type="PANTHER" id="PTHR12866">
    <property type="entry name" value="UBIQUITIN-LIKE-CONJUGATING ENZYME ATG3"/>
    <property type="match status" value="1"/>
</dbReference>
<dbReference type="Gene3D" id="3.30.1460.50">
    <property type="match status" value="1"/>
</dbReference>
<protein>
    <recommendedName>
        <fullName evidence="3">Autophagy-related protein 3</fullName>
    </recommendedName>
    <alternativeName>
        <fullName evidence="9 10">Autophagy-related E2-like conjugation enzyme ATG3</fullName>
    </alternativeName>
</protein>
<sequence>MSAQDVYNSVYSRFHSVREYLAPVMKDSKFKETGCLTPEEFVVAGDFLVYKCPTWSWESGVPEKLRNYLPNDKQYLVTRSVPCFRRAAQLELSENDDQDTKEIHANDGDDDEDSWTYTHSSRVAQTVEDMAQNVVDEEEQQEATRRQMADLNLDQPPPPEDIPDLDDIPDMEDLVEEEDDPAIAPTTVTHNDKILQVRTYDVFITYDKYYRTPRIWLFGYDEDRRPLTSEQVFEDVNADYVKKTVTIEPHPHTNLHLASIHPCKHAEVMMKIIERMSTSSHGDEIRVDQYLIIFLKFISSVVPTIDYDHTISA</sequence>
<gene>
    <name evidence="12" type="ORF">DM01DRAFT_1409872</name>
</gene>
<dbReference type="PANTHER" id="PTHR12866:SF2">
    <property type="entry name" value="UBIQUITIN-LIKE-CONJUGATING ENZYME ATG3"/>
    <property type="match status" value="1"/>
</dbReference>
<evidence type="ECO:0000256" key="4">
    <source>
        <dbReference type="ARBA" id="ARBA00022448"/>
    </source>
</evidence>
<dbReference type="OrthoDB" id="1584384at2759"/>
<evidence type="ECO:0000313" key="13">
    <source>
        <dbReference type="Proteomes" id="UP000242146"/>
    </source>
</evidence>
<evidence type="ECO:0000256" key="2">
    <source>
        <dbReference type="ARBA" id="ARBA00007683"/>
    </source>
</evidence>
<evidence type="ECO:0000256" key="7">
    <source>
        <dbReference type="ARBA" id="ARBA00022927"/>
    </source>
</evidence>
<keyword evidence="7" id="KW-0653">Protein transport</keyword>
<proteinExistence type="inferred from homology"/>
<dbReference type="GO" id="GO:0005829">
    <property type="term" value="C:cytosol"/>
    <property type="evidence" value="ECO:0007669"/>
    <property type="project" value="EnsemblFungi"/>
</dbReference>
<dbReference type="GO" id="GO:0000407">
    <property type="term" value="C:phagophore assembly site"/>
    <property type="evidence" value="ECO:0007669"/>
    <property type="project" value="EnsemblFungi"/>
</dbReference>
<evidence type="ECO:0000256" key="5">
    <source>
        <dbReference type="ARBA" id="ARBA00022490"/>
    </source>
</evidence>
<comment type="caution">
    <text evidence="12">The sequence shown here is derived from an EMBL/GenBank/DDBJ whole genome shotgun (WGS) entry which is preliminary data.</text>
</comment>
<accession>A0A1X2G9Q7</accession>
<evidence type="ECO:0000256" key="10">
    <source>
        <dbReference type="ARBA" id="ARBA00033139"/>
    </source>
</evidence>
<evidence type="ECO:0000256" key="6">
    <source>
        <dbReference type="ARBA" id="ARBA00022786"/>
    </source>
</evidence>
<dbReference type="AlphaFoldDB" id="A0A1X2G9Q7"/>
<dbReference type="GO" id="GO:0005739">
    <property type="term" value="C:mitochondrion"/>
    <property type="evidence" value="ECO:0007669"/>
    <property type="project" value="EnsemblFungi"/>
</dbReference>
<keyword evidence="13" id="KW-1185">Reference proteome</keyword>
<dbReference type="GO" id="GO:0019776">
    <property type="term" value="F:Atg8-family ligase activity"/>
    <property type="evidence" value="ECO:0007669"/>
    <property type="project" value="EnsemblFungi"/>
</dbReference>
<dbReference type="InterPro" id="IPR007135">
    <property type="entry name" value="Atg3/Atg10"/>
</dbReference>
<evidence type="ECO:0000256" key="9">
    <source>
        <dbReference type="ARBA" id="ARBA00032144"/>
    </source>
</evidence>
<dbReference type="GO" id="GO:0000422">
    <property type="term" value="P:autophagy of mitochondrion"/>
    <property type="evidence" value="ECO:0007669"/>
    <property type="project" value="EnsemblFungi"/>
</dbReference>
<dbReference type="GO" id="GO:0000045">
    <property type="term" value="P:autophagosome assembly"/>
    <property type="evidence" value="ECO:0007669"/>
    <property type="project" value="EnsemblFungi"/>
</dbReference>
<dbReference type="Pfam" id="PF03987">
    <property type="entry name" value="Autophagy_act_C"/>
    <property type="match status" value="1"/>
</dbReference>
<evidence type="ECO:0000256" key="3">
    <source>
        <dbReference type="ARBA" id="ARBA00018067"/>
    </source>
</evidence>
<keyword evidence="5" id="KW-0963">Cytoplasm</keyword>
<keyword evidence="6" id="KW-0833">Ubl conjugation pathway</keyword>
<dbReference type="GO" id="GO:0006612">
    <property type="term" value="P:protein targeting to membrane"/>
    <property type="evidence" value="ECO:0007669"/>
    <property type="project" value="EnsemblFungi"/>
</dbReference>